<evidence type="ECO:0000256" key="1">
    <source>
        <dbReference type="SAM" id="Coils"/>
    </source>
</evidence>
<feature type="coiled-coil region" evidence="1">
    <location>
        <begin position="25"/>
        <end position="59"/>
    </location>
</feature>
<keyword evidence="1" id="KW-0175">Coiled coil</keyword>
<keyword evidence="3" id="KW-1185">Reference proteome</keyword>
<dbReference type="AlphaFoldDB" id="A0A9X2HEX6"/>
<reference evidence="2" key="1">
    <citation type="submission" date="2022-06" db="EMBL/GenBank/DDBJ databases">
        <title>Rothia sp. isolated from sandalwood seedling.</title>
        <authorList>
            <person name="Tuikhar N."/>
            <person name="Kirdat K."/>
            <person name="Thorat V."/>
            <person name="Swetha P."/>
            <person name="Padma S."/>
            <person name="Sundararaj R."/>
            <person name="Yadav A."/>
        </authorList>
    </citation>
    <scope>NUCLEOTIDE SEQUENCE</scope>
    <source>
        <strain evidence="2">AR01</strain>
    </source>
</reference>
<sequence length="87" mass="9766">MTPTLPALLEELRASHTIRARQDLLEQKTHDVDRAKDRLAEAQDAVRRALAERKTARADLEAACATHPGARPWHDIETEILRGHADP</sequence>
<gene>
    <name evidence="2" type="ORF">NBM05_08315</name>
</gene>
<dbReference type="EMBL" id="JANAFB010000017">
    <property type="protein sequence ID" value="MCP3426004.1"/>
    <property type="molecule type" value="Genomic_DNA"/>
</dbReference>
<dbReference type="Proteomes" id="UP001139502">
    <property type="component" value="Unassembled WGS sequence"/>
</dbReference>
<name>A0A9X2HEX6_9MICC</name>
<protein>
    <submittedName>
        <fullName evidence="2">Uncharacterized protein</fullName>
    </submittedName>
</protein>
<evidence type="ECO:0000313" key="2">
    <source>
        <dbReference type="EMBL" id="MCP3426004.1"/>
    </source>
</evidence>
<comment type="caution">
    <text evidence="2">The sequence shown here is derived from an EMBL/GenBank/DDBJ whole genome shotgun (WGS) entry which is preliminary data.</text>
</comment>
<proteinExistence type="predicted"/>
<organism evidence="2 3">
    <name type="scientific">Rothia santali</name>
    <dbReference type="NCBI Taxonomy" id="2949643"/>
    <lineage>
        <taxon>Bacteria</taxon>
        <taxon>Bacillati</taxon>
        <taxon>Actinomycetota</taxon>
        <taxon>Actinomycetes</taxon>
        <taxon>Micrococcales</taxon>
        <taxon>Micrococcaceae</taxon>
        <taxon>Rothia</taxon>
    </lineage>
</organism>
<accession>A0A9X2HEX6</accession>
<dbReference type="RefSeq" id="WP_254166477.1">
    <property type="nucleotide sequence ID" value="NZ_JANAFB010000017.1"/>
</dbReference>
<evidence type="ECO:0000313" key="3">
    <source>
        <dbReference type="Proteomes" id="UP001139502"/>
    </source>
</evidence>